<gene>
    <name evidence="1" type="ORF">LITE_LOCUS40936</name>
</gene>
<protein>
    <submittedName>
        <fullName evidence="1">Uncharacterized protein</fullName>
    </submittedName>
</protein>
<reference evidence="1" key="1">
    <citation type="submission" date="2022-08" db="EMBL/GenBank/DDBJ databases">
        <authorList>
            <person name="Gutierrez-Valencia J."/>
        </authorList>
    </citation>
    <scope>NUCLEOTIDE SEQUENCE</scope>
</reference>
<comment type="caution">
    <text evidence="1">The sequence shown here is derived from an EMBL/GenBank/DDBJ whole genome shotgun (WGS) entry which is preliminary data.</text>
</comment>
<dbReference type="Proteomes" id="UP001154282">
    <property type="component" value="Unassembled WGS sequence"/>
</dbReference>
<evidence type="ECO:0000313" key="1">
    <source>
        <dbReference type="EMBL" id="CAI0476820.1"/>
    </source>
</evidence>
<dbReference type="AlphaFoldDB" id="A0AAV0Q1Q6"/>
<organism evidence="1 2">
    <name type="scientific">Linum tenue</name>
    <dbReference type="NCBI Taxonomy" id="586396"/>
    <lineage>
        <taxon>Eukaryota</taxon>
        <taxon>Viridiplantae</taxon>
        <taxon>Streptophyta</taxon>
        <taxon>Embryophyta</taxon>
        <taxon>Tracheophyta</taxon>
        <taxon>Spermatophyta</taxon>
        <taxon>Magnoliopsida</taxon>
        <taxon>eudicotyledons</taxon>
        <taxon>Gunneridae</taxon>
        <taxon>Pentapetalae</taxon>
        <taxon>rosids</taxon>
        <taxon>fabids</taxon>
        <taxon>Malpighiales</taxon>
        <taxon>Linaceae</taxon>
        <taxon>Linum</taxon>
    </lineage>
</organism>
<proteinExistence type="predicted"/>
<feature type="non-terminal residue" evidence="1">
    <location>
        <position position="40"/>
    </location>
</feature>
<dbReference type="EMBL" id="CAMGYJ010000009">
    <property type="protein sequence ID" value="CAI0476820.1"/>
    <property type="molecule type" value="Genomic_DNA"/>
</dbReference>
<accession>A0AAV0Q1Q6</accession>
<name>A0AAV0Q1Q6_9ROSI</name>
<evidence type="ECO:0000313" key="2">
    <source>
        <dbReference type="Proteomes" id="UP001154282"/>
    </source>
</evidence>
<sequence>MINSLTHNNTQLNASHAFIPLYLGEKSNRNSQYNTRATFL</sequence>
<keyword evidence="2" id="KW-1185">Reference proteome</keyword>